<evidence type="ECO:0000256" key="1">
    <source>
        <dbReference type="SAM" id="SignalP"/>
    </source>
</evidence>
<accession>A0A8I6Y755</accession>
<dbReference type="Proteomes" id="UP000011116">
    <property type="component" value="Chromosome 5H"/>
</dbReference>
<keyword evidence="3" id="KW-1185">Reference proteome</keyword>
<evidence type="ECO:0008006" key="4">
    <source>
        <dbReference type="Google" id="ProtNLM"/>
    </source>
</evidence>
<reference evidence="2" key="3">
    <citation type="submission" date="2022-01" db="UniProtKB">
        <authorList>
            <consortium name="EnsemblPlants"/>
        </authorList>
    </citation>
    <scope>IDENTIFICATION</scope>
    <source>
        <strain evidence="2">subsp. vulgare</strain>
    </source>
</reference>
<reference evidence="3" key="1">
    <citation type="journal article" date="2012" name="Nature">
        <title>A physical, genetic and functional sequence assembly of the barley genome.</title>
        <authorList>
            <consortium name="The International Barley Genome Sequencing Consortium"/>
            <person name="Mayer K.F."/>
            <person name="Waugh R."/>
            <person name="Brown J.W."/>
            <person name="Schulman A."/>
            <person name="Langridge P."/>
            <person name="Platzer M."/>
            <person name="Fincher G.B."/>
            <person name="Muehlbauer G.J."/>
            <person name="Sato K."/>
            <person name="Close T.J."/>
            <person name="Wise R.P."/>
            <person name="Stein N."/>
        </authorList>
    </citation>
    <scope>NUCLEOTIDE SEQUENCE [LARGE SCALE GENOMIC DNA]</scope>
    <source>
        <strain evidence="3">cv. Morex</strain>
    </source>
</reference>
<dbReference type="AlphaFoldDB" id="A0A8I6Y755"/>
<keyword evidence="1" id="KW-0732">Signal</keyword>
<evidence type="ECO:0000313" key="3">
    <source>
        <dbReference type="Proteomes" id="UP000011116"/>
    </source>
</evidence>
<name>A0A8I6Y755_HORVV</name>
<feature type="chain" id="PRO_5035257399" description="Secreted protein" evidence="1">
    <location>
        <begin position="25"/>
        <end position="64"/>
    </location>
</feature>
<reference evidence="2" key="2">
    <citation type="submission" date="2020-10" db="EMBL/GenBank/DDBJ databases">
        <authorList>
            <person name="Scholz U."/>
            <person name="Mascher M."/>
            <person name="Fiebig A."/>
        </authorList>
    </citation>
    <scope>NUCLEOTIDE SEQUENCE [LARGE SCALE GENOMIC DNA]</scope>
    <source>
        <strain evidence="2">cv. Morex</strain>
    </source>
</reference>
<feature type="signal peptide" evidence="1">
    <location>
        <begin position="1"/>
        <end position="24"/>
    </location>
</feature>
<dbReference type="EnsemblPlants" id="HORVU.MOREX.r3.5HG0521940.1">
    <property type="protein sequence ID" value="HORVU.MOREX.r3.5HG0521940.1.CDS1"/>
    <property type="gene ID" value="HORVU.MOREX.r3.5HG0521940"/>
</dbReference>
<proteinExistence type="predicted"/>
<dbReference type="Gramene" id="HORVU.MOREX.r3.5HG0521940.1">
    <property type="protein sequence ID" value="HORVU.MOREX.r3.5HG0521940.1.CDS1"/>
    <property type="gene ID" value="HORVU.MOREX.r3.5HG0521940"/>
</dbReference>
<sequence length="64" mass="7472">MAPCVWKMFCLLSPLYIRKWMVDAVLIFRNHDACLEESDSVCGCYETYLISSYVLRIRFSLLSA</sequence>
<evidence type="ECO:0000313" key="2">
    <source>
        <dbReference type="EnsemblPlants" id="HORVU.MOREX.r3.5HG0521940.1.CDS1"/>
    </source>
</evidence>
<organism evidence="2 3">
    <name type="scientific">Hordeum vulgare subsp. vulgare</name>
    <name type="common">Domesticated barley</name>
    <dbReference type="NCBI Taxonomy" id="112509"/>
    <lineage>
        <taxon>Eukaryota</taxon>
        <taxon>Viridiplantae</taxon>
        <taxon>Streptophyta</taxon>
        <taxon>Embryophyta</taxon>
        <taxon>Tracheophyta</taxon>
        <taxon>Spermatophyta</taxon>
        <taxon>Magnoliopsida</taxon>
        <taxon>Liliopsida</taxon>
        <taxon>Poales</taxon>
        <taxon>Poaceae</taxon>
        <taxon>BOP clade</taxon>
        <taxon>Pooideae</taxon>
        <taxon>Triticodae</taxon>
        <taxon>Triticeae</taxon>
        <taxon>Hordeinae</taxon>
        <taxon>Hordeum</taxon>
    </lineage>
</organism>
<protein>
    <recommendedName>
        <fullName evidence="4">Secreted protein</fullName>
    </recommendedName>
</protein>
<dbReference type="Gramene" id="HORVU.MOREX.r2.5HG0433830.1">
    <property type="protein sequence ID" value="HORVU.MOREX.r2.5HG0433830.1.CDS.1"/>
    <property type="gene ID" value="HORVU.MOREX.r2.5HG0433830"/>
</dbReference>